<feature type="region of interest" description="Disordered" evidence="1">
    <location>
        <begin position="508"/>
        <end position="579"/>
    </location>
</feature>
<reference evidence="4" key="1">
    <citation type="journal article" date="2011" name="Genome Biol.">
        <title>Comparative genomics of the social amoebae Dictyostelium discoideum and Dictyostelium purpureum.</title>
        <authorList>
            <consortium name="US DOE Joint Genome Institute (JGI-PGF)"/>
            <person name="Sucgang R."/>
            <person name="Kuo A."/>
            <person name="Tian X."/>
            <person name="Salerno W."/>
            <person name="Parikh A."/>
            <person name="Feasley C.L."/>
            <person name="Dalin E."/>
            <person name="Tu H."/>
            <person name="Huang E."/>
            <person name="Barry K."/>
            <person name="Lindquist E."/>
            <person name="Shapiro H."/>
            <person name="Bruce D."/>
            <person name="Schmutz J."/>
            <person name="Salamov A."/>
            <person name="Fey P."/>
            <person name="Gaudet P."/>
            <person name="Anjard C."/>
            <person name="Babu M.M."/>
            <person name="Basu S."/>
            <person name="Bushmanova Y."/>
            <person name="van der Wel H."/>
            <person name="Katoh-Kurasawa M."/>
            <person name="Dinh C."/>
            <person name="Coutinho P.M."/>
            <person name="Saito T."/>
            <person name="Elias M."/>
            <person name="Schaap P."/>
            <person name="Kay R.R."/>
            <person name="Henrissat B."/>
            <person name="Eichinger L."/>
            <person name="Rivero F."/>
            <person name="Putnam N.H."/>
            <person name="West C.M."/>
            <person name="Loomis W.F."/>
            <person name="Chisholm R.L."/>
            <person name="Shaulsky G."/>
            <person name="Strassmann J.E."/>
            <person name="Queller D.C."/>
            <person name="Kuspa A."/>
            <person name="Grigoriev I.V."/>
        </authorList>
    </citation>
    <scope>NUCLEOTIDE SEQUENCE [LARGE SCALE GENOMIC DNA]</scope>
    <source>
        <strain evidence="4">QSDP1</strain>
    </source>
</reference>
<feature type="region of interest" description="Disordered" evidence="1">
    <location>
        <begin position="256"/>
        <end position="278"/>
    </location>
</feature>
<dbReference type="SMART" id="SM00332">
    <property type="entry name" value="PP2Cc"/>
    <property type="match status" value="1"/>
</dbReference>
<gene>
    <name evidence="3" type="ORF">DICPUDRAFT_96246</name>
</gene>
<name>F0Z6I4_DICPU</name>
<dbReference type="PANTHER" id="PTHR47992">
    <property type="entry name" value="PROTEIN PHOSPHATASE"/>
    <property type="match status" value="1"/>
</dbReference>
<dbReference type="Gene3D" id="3.60.40.10">
    <property type="entry name" value="PPM-type phosphatase domain"/>
    <property type="match status" value="1"/>
</dbReference>
<dbReference type="InterPro" id="IPR001932">
    <property type="entry name" value="PPM-type_phosphatase-like_dom"/>
</dbReference>
<evidence type="ECO:0000256" key="1">
    <source>
        <dbReference type="SAM" id="MobiDB-lite"/>
    </source>
</evidence>
<dbReference type="InterPro" id="IPR015655">
    <property type="entry name" value="PP2C"/>
</dbReference>
<dbReference type="AlphaFoldDB" id="F0Z6I4"/>
<feature type="compositionally biased region" description="Low complexity" evidence="1">
    <location>
        <begin position="760"/>
        <end position="797"/>
    </location>
</feature>
<dbReference type="CDD" id="cd00143">
    <property type="entry name" value="PP2Cc"/>
    <property type="match status" value="1"/>
</dbReference>
<feature type="compositionally biased region" description="Polar residues" evidence="1">
    <location>
        <begin position="552"/>
        <end position="579"/>
    </location>
</feature>
<feature type="compositionally biased region" description="Low complexity" evidence="1">
    <location>
        <begin position="711"/>
        <end position="720"/>
    </location>
</feature>
<evidence type="ECO:0000313" key="4">
    <source>
        <dbReference type="Proteomes" id="UP000001064"/>
    </source>
</evidence>
<dbReference type="PROSITE" id="PS51746">
    <property type="entry name" value="PPM_2"/>
    <property type="match status" value="1"/>
</dbReference>
<dbReference type="GO" id="GO:0004722">
    <property type="term" value="F:protein serine/threonine phosphatase activity"/>
    <property type="evidence" value="ECO:0000318"/>
    <property type="project" value="GO_Central"/>
</dbReference>
<dbReference type="InParanoid" id="F0Z6I4"/>
<feature type="compositionally biased region" description="Polar residues" evidence="1">
    <location>
        <begin position="695"/>
        <end position="710"/>
    </location>
</feature>
<feature type="region of interest" description="Disordered" evidence="1">
    <location>
        <begin position="683"/>
        <end position="731"/>
    </location>
</feature>
<dbReference type="Pfam" id="PF00481">
    <property type="entry name" value="PP2C"/>
    <property type="match status" value="1"/>
</dbReference>
<feature type="domain" description="PPM-type phosphatase" evidence="2">
    <location>
        <begin position="842"/>
        <end position="1122"/>
    </location>
</feature>
<dbReference type="OrthoDB" id="10264738at2759"/>
<evidence type="ECO:0000259" key="2">
    <source>
        <dbReference type="PROSITE" id="PS51746"/>
    </source>
</evidence>
<dbReference type="KEGG" id="dpp:DICPUDRAFT_96246"/>
<dbReference type="FunCoup" id="F0Z6I4">
    <property type="interactions" value="743"/>
</dbReference>
<protein>
    <recommendedName>
        <fullName evidence="2">PPM-type phosphatase domain-containing protein</fullName>
    </recommendedName>
</protein>
<feature type="compositionally biased region" description="Low complexity" evidence="1">
    <location>
        <begin position="406"/>
        <end position="424"/>
    </location>
</feature>
<dbReference type="SUPFAM" id="SSF81606">
    <property type="entry name" value="PP2C-like"/>
    <property type="match status" value="1"/>
</dbReference>
<dbReference type="InterPro" id="IPR036457">
    <property type="entry name" value="PPM-type-like_dom_sf"/>
</dbReference>
<feature type="region of interest" description="Disordered" evidence="1">
    <location>
        <begin position="406"/>
        <end position="444"/>
    </location>
</feature>
<dbReference type="EMBL" id="GL870942">
    <property type="protein sequence ID" value="EGC40446.1"/>
    <property type="molecule type" value="Genomic_DNA"/>
</dbReference>
<dbReference type="eggNOG" id="KOG0698">
    <property type="taxonomic scope" value="Eukaryota"/>
</dbReference>
<feature type="compositionally biased region" description="Low complexity" evidence="1">
    <location>
        <begin position="683"/>
        <end position="694"/>
    </location>
</feature>
<dbReference type="FunFam" id="3.60.40.10:FF:000070">
    <property type="entry name" value="Protein phosphatase domain containing protein"/>
    <property type="match status" value="1"/>
</dbReference>
<sequence>MVLNLVSEENGLDISFISYDVTFIDRCAQFTVTLKYKNISSLPLPLKFKNDHRDLGILIQLETKIGDNGGFKIENNTTSIYPLLNLPTFNEDQPSPSTTTPSSPNSIAEVEELIKKLSIYDDSTTTNMNIVDLLPGKEITMTSKYLKELPVDRFEDKQPFISIVIPKQTSITSPFPPIKIQVTTNGEVSIPLHSAACPSHPSSVTSLTLCENKVSSTHEINSNSLLNSDFNLIVALEKELNHCGWQYNFQTTTSPSILSPPLSPSSNDTPSSNNNNNNNIQVSSTIINICQELQKSPIDKLFINNVEYDNKSNLNNLIFYTIETNNNNNNSENNNINNNVTLKYNNNEYNVLLKNTTSKQLSNILNKYSSLSKIQQILTNSNNNNSNNKVDIGLLLNFVFISPEIPTSNSSSPSSNYASPLSFSAPPERMGNNNGSVNNPLSTSNIQLPNSFKLKSTKNNPVGLQLSGESLSKVLANLPRAKPSQSSTAPPTMGKVSNPIADFIASRGVTGGASLNPNSKDSNSTGGGKTLKKPPPKLGSSVAGGQVGGNLANLTNSAPAGNSNTLPTSGSNDDLSGMSSTDIRSSRLASYNKLNKMWNVTVSDFAERHSIESHELEAFALECGLNYIKSRWWKKNRIATLQEILVVRSLVGNIIYNPQIYLACGRNSLLNIQVVNNGGNSLDNSSNNSSCNNSRETSPILSPNNNSDTEQTPQQPTTPKAKPPPSNFLLSKTSFTDLTKLMNKSSSSLSSLTPPPQTLSPPLNTTTTTTTCTNLNNSNNNNNNNLSTSSESSSTTTMDDLDPVKLKWIIEEVLDSEKNLFERMTSPNQENLNSKNDHLWFTTSVGESKGGRPHMEDRHVIIEYPYDFYGLTEENGVEGGVQDSQFFFGVFDGHNGKIAAEYCRTSLPFEIYTHLAETQKRHSLHTSKDIPDQLYMDTIKDGYLATDHSFLEYARKEDKKAGTTAATVILLRDRIIVSNCGDTEVIISQNGKAKPLSTLHSPKLDTERERIEKAGGAVIHYGTLRVNGLLSVSRSLGDKNLKEYIIPDPDSLIYSTASNDHDFILIATDGLWEVFNYQDVVDYVFKLLSDTSISNDDISSIIIEEAIKRNSKDNITLLIIFLNK</sequence>
<dbReference type="OMA" id="VTFIDRC"/>
<keyword evidence="4" id="KW-1185">Reference proteome</keyword>
<dbReference type="GeneID" id="10503426"/>
<organism evidence="3 4">
    <name type="scientific">Dictyostelium purpureum</name>
    <name type="common">Slime mold</name>
    <dbReference type="NCBI Taxonomy" id="5786"/>
    <lineage>
        <taxon>Eukaryota</taxon>
        <taxon>Amoebozoa</taxon>
        <taxon>Evosea</taxon>
        <taxon>Eumycetozoa</taxon>
        <taxon>Dictyostelia</taxon>
        <taxon>Dictyosteliales</taxon>
        <taxon>Dictyosteliaceae</taxon>
        <taxon>Dictyostelium</taxon>
    </lineage>
</organism>
<feature type="region of interest" description="Disordered" evidence="1">
    <location>
        <begin position="745"/>
        <end position="798"/>
    </location>
</feature>
<evidence type="ECO:0000313" key="3">
    <source>
        <dbReference type="EMBL" id="EGC40446.1"/>
    </source>
</evidence>
<feature type="region of interest" description="Disordered" evidence="1">
    <location>
        <begin position="479"/>
        <end position="498"/>
    </location>
</feature>
<feature type="compositionally biased region" description="Polar residues" evidence="1">
    <location>
        <begin position="513"/>
        <end position="523"/>
    </location>
</feature>
<feature type="compositionally biased region" description="Polar residues" evidence="1">
    <location>
        <begin position="431"/>
        <end position="444"/>
    </location>
</feature>
<dbReference type="RefSeq" id="XP_003282993.1">
    <property type="nucleotide sequence ID" value="XM_003282945.1"/>
</dbReference>
<dbReference type="Proteomes" id="UP000001064">
    <property type="component" value="Unassembled WGS sequence"/>
</dbReference>
<dbReference type="VEuPathDB" id="AmoebaDB:DICPUDRAFT_96246"/>
<accession>F0Z6I4</accession>
<dbReference type="STRING" id="5786.F0Z6I4"/>
<proteinExistence type="predicted"/>
<dbReference type="GO" id="GO:0007165">
    <property type="term" value="P:signal transduction"/>
    <property type="evidence" value="ECO:0000318"/>
    <property type="project" value="GO_Central"/>
</dbReference>